<dbReference type="InterPro" id="IPR029071">
    <property type="entry name" value="Ubiquitin-like_domsf"/>
</dbReference>
<dbReference type="CDD" id="cd17039">
    <property type="entry name" value="Ubl_ubiquitin_like"/>
    <property type="match status" value="1"/>
</dbReference>
<evidence type="ECO:0000313" key="2">
    <source>
        <dbReference type="EMBL" id="KAG7462140.1"/>
    </source>
</evidence>
<dbReference type="SMART" id="SM00213">
    <property type="entry name" value="UBQ"/>
    <property type="match status" value="1"/>
</dbReference>
<dbReference type="OrthoDB" id="428577at2759"/>
<dbReference type="InterPro" id="IPR050158">
    <property type="entry name" value="Ubiquitin_ubiquitin-like"/>
</dbReference>
<dbReference type="PANTHER" id="PTHR10666">
    <property type="entry name" value="UBIQUITIN"/>
    <property type="match status" value="1"/>
</dbReference>
<dbReference type="Gene3D" id="3.10.20.90">
    <property type="entry name" value="Phosphatidylinositol 3-kinase Catalytic Subunit, Chain A, domain 1"/>
    <property type="match status" value="1"/>
</dbReference>
<evidence type="ECO:0000259" key="1">
    <source>
        <dbReference type="PROSITE" id="PS50053"/>
    </source>
</evidence>
<dbReference type="PROSITE" id="PS50053">
    <property type="entry name" value="UBIQUITIN_2"/>
    <property type="match status" value="1"/>
</dbReference>
<dbReference type="Pfam" id="PF00240">
    <property type="entry name" value="ubiquitin"/>
    <property type="match status" value="1"/>
</dbReference>
<feature type="domain" description="Ubiquitin-like" evidence="1">
    <location>
        <begin position="5"/>
        <end position="90"/>
    </location>
</feature>
<name>A0A9D3T5Y6_MEGAT</name>
<organism evidence="2 3">
    <name type="scientific">Megalops atlanticus</name>
    <name type="common">Tarpon</name>
    <name type="synonym">Clupea gigantea</name>
    <dbReference type="NCBI Taxonomy" id="7932"/>
    <lineage>
        <taxon>Eukaryota</taxon>
        <taxon>Metazoa</taxon>
        <taxon>Chordata</taxon>
        <taxon>Craniata</taxon>
        <taxon>Vertebrata</taxon>
        <taxon>Euteleostomi</taxon>
        <taxon>Actinopterygii</taxon>
        <taxon>Neopterygii</taxon>
        <taxon>Teleostei</taxon>
        <taxon>Elopiformes</taxon>
        <taxon>Megalopidae</taxon>
        <taxon>Megalops</taxon>
    </lineage>
</organism>
<dbReference type="Proteomes" id="UP001046870">
    <property type="component" value="Chromosome 17"/>
</dbReference>
<dbReference type="SUPFAM" id="SSF54236">
    <property type="entry name" value="Ubiquitin-like"/>
    <property type="match status" value="1"/>
</dbReference>
<evidence type="ECO:0000313" key="3">
    <source>
        <dbReference type="Proteomes" id="UP001046870"/>
    </source>
</evidence>
<dbReference type="EMBL" id="JAFDVH010000017">
    <property type="protein sequence ID" value="KAG7462140.1"/>
    <property type="molecule type" value="Genomic_DNA"/>
</dbReference>
<gene>
    <name evidence="2" type="ORF">MATL_G00199550</name>
</gene>
<protein>
    <recommendedName>
        <fullName evidence="1">Ubiquitin-like domain-containing protein</fullName>
    </recommendedName>
</protein>
<comment type="caution">
    <text evidence="2">The sequence shown here is derived from an EMBL/GenBank/DDBJ whole genome shotgun (WGS) entry which is preliminary data.</text>
</comment>
<sequence length="95" mass="10561">MGKIYQVIVNGLRGEKIAVDLGHSLEDLNSTTVLQLKRKIAEKLPGDSGDNVEGLRLIFTDKQLEDDCKLSQYGIQDKSVIQLVLRLPGGQRAWL</sequence>
<keyword evidence="3" id="KW-1185">Reference proteome</keyword>
<accession>A0A9D3T5Y6</accession>
<dbReference type="InterPro" id="IPR000626">
    <property type="entry name" value="Ubiquitin-like_dom"/>
</dbReference>
<reference evidence="2" key="1">
    <citation type="submission" date="2021-01" db="EMBL/GenBank/DDBJ databases">
        <authorList>
            <person name="Zahm M."/>
            <person name="Roques C."/>
            <person name="Cabau C."/>
            <person name="Klopp C."/>
            <person name="Donnadieu C."/>
            <person name="Jouanno E."/>
            <person name="Lampietro C."/>
            <person name="Louis A."/>
            <person name="Herpin A."/>
            <person name="Echchiki A."/>
            <person name="Berthelot C."/>
            <person name="Parey E."/>
            <person name="Roest-Crollius H."/>
            <person name="Braasch I."/>
            <person name="Postlethwait J."/>
            <person name="Bobe J."/>
            <person name="Montfort J."/>
            <person name="Bouchez O."/>
            <person name="Begum T."/>
            <person name="Mejri S."/>
            <person name="Adams A."/>
            <person name="Chen W.-J."/>
            <person name="Guiguen Y."/>
        </authorList>
    </citation>
    <scope>NUCLEOTIDE SEQUENCE</scope>
    <source>
        <strain evidence="2">YG-15Mar2019-1</strain>
        <tissue evidence="2">Brain</tissue>
    </source>
</reference>
<proteinExistence type="predicted"/>
<dbReference type="AlphaFoldDB" id="A0A9D3T5Y6"/>